<dbReference type="Gene3D" id="1.10.10.1450">
    <property type="match status" value="1"/>
</dbReference>
<feature type="domain" description="Mos1 transposase HTH" evidence="2">
    <location>
        <begin position="5"/>
        <end position="54"/>
    </location>
</feature>
<dbReference type="GO" id="GO:0042800">
    <property type="term" value="F:histone H3K4 methyltransferase activity"/>
    <property type="evidence" value="ECO:0007669"/>
    <property type="project" value="TreeGrafter"/>
</dbReference>
<dbReference type="SUPFAM" id="SSF46689">
    <property type="entry name" value="Homeodomain-like"/>
    <property type="match status" value="1"/>
</dbReference>
<dbReference type="OMA" id="GENCFED"/>
<dbReference type="GO" id="GO:0044774">
    <property type="term" value="P:mitotic DNA integrity checkpoint signaling"/>
    <property type="evidence" value="ECO:0007669"/>
    <property type="project" value="TreeGrafter"/>
</dbReference>
<dbReference type="InterPro" id="IPR036397">
    <property type="entry name" value="RNaseH_sf"/>
</dbReference>
<dbReference type="Pfam" id="PF17906">
    <property type="entry name" value="HTH_48"/>
    <property type="match status" value="1"/>
</dbReference>
<dbReference type="Proteomes" id="UP000053097">
    <property type="component" value="Unassembled WGS sequence"/>
</dbReference>
<protein>
    <submittedName>
        <fullName evidence="3">Histone-lysine N-methyltransferase SETMAR</fullName>
    </submittedName>
</protein>
<dbReference type="GO" id="GO:0035861">
    <property type="term" value="C:site of double-strand break"/>
    <property type="evidence" value="ECO:0007669"/>
    <property type="project" value="TreeGrafter"/>
</dbReference>
<dbReference type="GO" id="GO:0000793">
    <property type="term" value="C:condensed chromosome"/>
    <property type="evidence" value="ECO:0007669"/>
    <property type="project" value="TreeGrafter"/>
</dbReference>
<dbReference type="GO" id="GO:0000729">
    <property type="term" value="P:DNA double-strand break processing"/>
    <property type="evidence" value="ECO:0007669"/>
    <property type="project" value="TreeGrafter"/>
</dbReference>
<dbReference type="GO" id="GO:0000014">
    <property type="term" value="F:single-stranded DNA endodeoxyribonuclease activity"/>
    <property type="evidence" value="ECO:0007669"/>
    <property type="project" value="TreeGrafter"/>
</dbReference>
<keyword evidence="3" id="KW-0489">Methyltransferase</keyword>
<keyword evidence="4" id="KW-1185">Reference proteome</keyword>
<evidence type="ECO:0000259" key="2">
    <source>
        <dbReference type="Pfam" id="PF17906"/>
    </source>
</evidence>
<dbReference type="AlphaFoldDB" id="A0A026X4E0"/>
<evidence type="ECO:0000256" key="1">
    <source>
        <dbReference type="ARBA" id="ARBA00004123"/>
    </source>
</evidence>
<evidence type="ECO:0000313" key="4">
    <source>
        <dbReference type="Proteomes" id="UP000053097"/>
    </source>
</evidence>
<dbReference type="GO" id="GO:0005634">
    <property type="term" value="C:nucleus"/>
    <property type="evidence" value="ECO:0007669"/>
    <property type="project" value="UniProtKB-SubCell"/>
</dbReference>
<dbReference type="PANTHER" id="PTHR46060">
    <property type="entry name" value="MARINER MOS1 TRANSPOSASE-LIKE PROTEIN"/>
    <property type="match status" value="1"/>
</dbReference>
<sequence>MEENKEHFRHLMLFYYRKGKNASQATNSICSVYGEGALAERTVRKWFAKVRAGDFNLKDQERSGRPSTTDDDQIKTLIENNPRYTTRKLAEILKISKTTVHDHVVKLGYVSRHDVWVPHPLPFTFQYRYHILLHSQPTATVTARSWISSVVASWPSDFHLFRSVRNSLSGKNFDSLIDIKNHLEEFFAEKPKKFWENGIFQLRERWTKVVKQNGAYISQ</sequence>
<dbReference type="GO" id="GO:0046975">
    <property type="term" value="F:histone H3K36 methyltransferase activity"/>
    <property type="evidence" value="ECO:0007669"/>
    <property type="project" value="TreeGrafter"/>
</dbReference>
<dbReference type="InterPro" id="IPR009057">
    <property type="entry name" value="Homeodomain-like_sf"/>
</dbReference>
<dbReference type="OrthoDB" id="7551951at2759"/>
<dbReference type="Gene3D" id="1.10.10.10">
    <property type="entry name" value="Winged helix-like DNA-binding domain superfamily/Winged helix DNA-binding domain"/>
    <property type="match status" value="1"/>
</dbReference>
<dbReference type="GO" id="GO:0044547">
    <property type="term" value="F:DNA topoisomerase binding"/>
    <property type="evidence" value="ECO:0007669"/>
    <property type="project" value="TreeGrafter"/>
</dbReference>
<accession>A0A026X4E0</accession>
<proteinExistence type="predicted"/>
<reference evidence="3 4" key="1">
    <citation type="journal article" date="2014" name="Curr. Biol.">
        <title>The genome of the clonal raider ant Cerapachys biroi.</title>
        <authorList>
            <person name="Oxley P.R."/>
            <person name="Ji L."/>
            <person name="Fetter-Pruneda I."/>
            <person name="McKenzie S.K."/>
            <person name="Li C."/>
            <person name="Hu H."/>
            <person name="Zhang G."/>
            <person name="Kronauer D.J."/>
        </authorList>
    </citation>
    <scope>NUCLEOTIDE SEQUENCE [LARGE SCALE GENOMIC DNA]</scope>
</reference>
<keyword evidence="3" id="KW-0808">Transferase</keyword>
<dbReference type="GO" id="GO:0031297">
    <property type="term" value="P:replication fork processing"/>
    <property type="evidence" value="ECO:0007669"/>
    <property type="project" value="TreeGrafter"/>
</dbReference>
<comment type="subcellular location">
    <subcellularLocation>
        <location evidence="1">Nucleus</location>
    </subcellularLocation>
</comment>
<dbReference type="EMBL" id="KK107024">
    <property type="protein sequence ID" value="EZA62269.1"/>
    <property type="molecule type" value="Genomic_DNA"/>
</dbReference>
<dbReference type="Pfam" id="PF13412">
    <property type="entry name" value="HTH_24"/>
    <property type="match status" value="1"/>
</dbReference>
<name>A0A026X4E0_OOCBI</name>
<dbReference type="GO" id="GO:0032259">
    <property type="term" value="P:methylation"/>
    <property type="evidence" value="ECO:0007669"/>
    <property type="project" value="UniProtKB-KW"/>
</dbReference>
<dbReference type="InterPro" id="IPR041426">
    <property type="entry name" value="Mos1_HTH"/>
</dbReference>
<dbReference type="InterPro" id="IPR036388">
    <property type="entry name" value="WH-like_DNA-bd_sf"/>
</dbReference>
<dbReference type="GO" id="GO:0003690">
    <property type="term" value="F:double-stranded DNA binding"/>
    <property type="evidence" value="ECO:0007669"/>
    <property type="project" value="TreeGrafter"/>
</dbReference>
<dbReference type="GO" id="GO:0015074">
    <property type="term" value="P:DNA integration"/>
    <property type="evidence" value="ECO:0007669"/>
    <property type="project" value="TreeGrafter"/>
</dbReference>
<gene>
    <name evidence="3" type="ORF">X777_00637</name>
</gene>
<organism evidence="3 4">
    <name type="scientific">Ooceraea biroi</name>
    <name type="common">Clonal raider ant</name>
    <name type="synonym">Cerapachys biroi</name>
    <dbReference type="NCBI Taxonomy" id="2015173"/>
    <lineage>
        <taxon>Eukaryota</taxon>
        <taxon>Metazoa</taxon>
        <taxon>Ecdysozoa</taxon>
        <taxon>Arthropoda</taxon>
        <taxon>Hexapoda</taxon>
        <taxon>Insecta</taxon>
        <taxon>Pterygota</taxon>
        <taxon>Neoptera</taxon>
        <taxon>Endopterygota</taxon>
        <taxon>Hymenoptera</taxon>
        <taxon>Apocrita</taxon>
        <taxon>Aculeata</taxon>
        <taxon>Formicoidea</taxon>
        <taxon>Formicidae</taxon>
        <taxon>Dorylinae</taxon>
        <taxon>Ooceraea</taxon>
    </lineage>
</organism>
<dbReference type="GO" id="GO:0006303">
    <property type="term" value="P:double-strand break repair via nonhomologous end joining"/>
    <property type="evidence" value="ECO:0007669"/>
    <property type="project" value="TreeGrafter"/>
</dbReference>
<dbReference type="PANTHER" id="PTHR46060:SF2">
    <property type="entry name" value="HISTONE-LYSINE N-METHYLTRANSFERASE SETMAR"/>
    <property type="match status" value="1"/>
</dbReference>
<evidence type="ECO:0000313" key="3">
    <source>
        <dbReference type="EMBL" id="EZA62269.1"/>
    </source>
</evidence>
<dbReference type="InterPro" id="IPR052709">
    <property type="entry name" value="Transposase-MT_Hybrid"/>
</dbReference>
<dbReference type="GO" id="GO:0003697">
    <property type="term" value="F:single-stranded DNA binding"/>
    <property type="evidence" value="ECO:0007669"/>
    <property type="project" value="TreeGrafter"/>
</dbReference>
<dbReference type="Gene3D" id="3.30.420.10">
    <property type="entry name" value="Ribonuclease H-like superfamily/Ribonuclease H"/>
    <property type="match status" value="1"/>
</dbReference>